<protein>
    <submittedName>
        <fullName evidence="2">DUF4357 domain-containing protein</fullName>
    </submittedName>
</protein>
<reference evidence="2 3" key="1">
    <citation type="submission" date="2019-12" db="EMBL/GenBank/DDBJ databases">
        <authorList>
            <person name="Li M."/>
        </authorList>
    </citation>
    <scope>NUCLEOTIDE SEQUENCE [LARGE SCALE GENOMIC DNA]</scope>
    <source>
        <strain evidence="2 3">GBMRC 2024</strain>
    </source>
</reference>
<dbReference type="InterPro" id="IPR025579">
    <property type="entry name" value="DUF4357"/>
</dbReference>
<dbReference type="AlphaFoldDB" id="A0A6L7G2C5"/>
<dbReference type="CDD" id="cd10447">
    <property type="entry name" value="GIY-YIG_unchar_2"/>
    <property type="match status" value="1"/>
</dbReference>
<dbReference type="PROSITE" id="PS50164">
    <property type="entry name" value="GIY_YIG"/>
    <property type="match status" value="1"/>
</dbReference>
<evidence type="ECO:0000259" key="1">
    <source>
        <dbReference type="PROSITE" id="PS50164"/>
    </source>
</evidence>
<organism evidence="2 3">
    <name type="scientific">Pseudooceanicola albus</name>
    <dbReference type="NCBI Taxonomy" id="2692189"/>
    <lineage>
        <taxon>Bacteria</taxon>
        <taxon>Pseudomonadati</taxon>
        <taxon>Pseudomonadota</taxon>
        <taxon>Alphaproteobacteria</taxon>
        <taxon>Rhodobacterales</taxon>
        <taxon>Paracoccaceae</taxon>
        <taxon>Pseudooceanicola</taxon>
    </lineage>
</organism>
<keyword evidence="3" id="KW-1185">Reference proteome</keyword>
<evidence type="ECO:0000313" key="3">
    <source>
        <dbReference type="Proteomes" id="UP000477911"/>
    </source>
</evidence>
<dbReference type="InterPro" id="IPR000305">
    <property type="entry name" value="GIY-YIG_endonuc"/>
</dbReference>
<sequence>MPKGRSVRLFLAEGTPTGVVTAEIVNWTGHVISAPRSKLDVAIALPELQRTGVYMLLGNSLDSDLPSIYVGESDDISRRLREHEKSADKMFWDRFVAVTNKDMNLTKAHVLFLEGKLIAVAKAAKKAHVTNQQTAEFDRLPRADISDMEAFLEEIQLVLPVIGIDLLRRAAAPVVLKSDLHRPDDEAANGAAPTFLLRHERKGIDARAMELDGEFVLLAGTFGDMAEAISFGERLRSLRAQLLESGRAEQTGAGSFRLLEDVALSSPSAASVLLFGTSRNGRADWIHKESGMTYGEWKAAQVDQAVP</sequence>
<dbReference type="EMBL" id="WUMU01000010">
    <property type="protein sequence ID" value="MXN18225.1"/>
    <property type="molecule type" value="Genomic_DNA"/>
</dbReference>
<feature type="domain" description="GIY-YIG" evidence="1">
    <location>
        <begin position="49"/>
        <end position="127"/>
    </location>
</feature>
<comment type="caution">
    <text evidence="2">The sequence shown here is derived from an EMBL/GenBank/DDBJ whole genome shotgun (WGS) entry which is preliminary data.</text>
</comment>
<dbReference type="RefSeq" id="WP_160894341.1">
    <property type="nucleotide sequence ID" value="NZ_WUMU01000010.1"/>
</dbReference>
<name>A0A6L7G2C5_9RHOB</name>
<dbReference type="Proteomes" id="UP000477911">
    <property type="component" value="Unassembled WGS sequence"/>
</dbReference>
<gene>
    <name evidence="2" type="ORF">GR170_10285</name>
</gene>
<evidence type="ECO:0000313" key="2">
    <source>
        <dbReference type="EMBL" id="MXN18225.1"/>
    </source>
</evidence>
<dbReference type="Pfam" id="PF14267">
    <property type="entry name" value="DUF4357"/>
    <property type="match status" value="1"/>
</dbReference>
<accession>A0A6L7G2C5</accession>
<proteinExistence type="predicted"/>